<evidence type="ECO:0000313" key="3">
    <source>
        <dbReference type="EMBL" id="EEX69687.1"/>
    </source>
</evidence>
<dbReference type="Proteomes" id="UP000003671">
    <property type="component" value="Unassembled WGS sequence"/>
</dbReference>
<dbReference type="Pfam" id="PF01381">
    <property type="entry name" value="HTH_3"/>
    <property type="match status" value="1"/>
</dbReference>
<sequence length="121" mass="13952">MARIKREIFKIGRMVYNMDVHTISAKSTNVHGGGYVDMAQCQSERDGKTRRQYSSIWAKQLKELRERNNLSQADVAKVLHCSQVAYGMYELGKRKLPIERLIMLAEFYHVSLDSLTGLSRE</sequence>
<dbReference type="InterPro" id="IPR010982">
    <property type="entry name" value="Lambda_DNA-bd_dom_sf"/>
</dbReference>
<dbReference type="InterPro" id="IPR001387">
    <property type="entry name" value="Cro/C1-type_HTH"/>
</dbReference>
<organism evidence="3 4">
    <name type="scientific">Mitsuokella multacida DSM 20544</name>
    <dbReference type="NCBI Taxonomy" id="500635"/>
    <lineage>
        <taxon>Bacteria</taxon>
        <taxon>Bacillati</taxon>
        <taxon>Bacillota</taxon>
        <taxon>Negativicutes</taxon>
        <taxon>Selenomonadales</taxon>
        <taxon>Selenomonadaceae</taxon>
        <taxon>Mitsuokella</taxon>
    </lineage>
</organism>
<dbReference type="PANTHER" id="PTHR46558">
    <property type="entry name" value="TRACRIPTIONAL REGULATORY PROTEIN-RELATED-RELATED"/>
    <property type="match status" value="1"/>
</dbReference>
<dbReference type="SUPFAM" id="SSF47413">
    <property type="entry name" value="lambda repressor-like DNA-binding domains"/>
    <property type="match status" value="1"/>
</dbReference>
<dbReference type="STRING" id="500635.MITSMUL_03737"/>
<reference evidence="3" key="1">
    <citation type="submission" date="2009-09" db="EMBL/GenBank/DDBJ databases">
        <authorList>
            <person name="Weinstock G."/>
            <person name="Sodergren E."/>
            <person name="Clifton S."/>
            <person name="Fulton L."/>
            <person name="Fulton B."/>
            <person name="Courtney L."/>
            <person name="Fronick C."/>
            <person name="Harrison M."/>
            <person name="Strong C."/>
            <person name="Farmer C."/>
            <person name="Delahaunty K."/>
            <person name="Markovic C."/>
            <person name="Hall O."/>
            <person name="Minx P."/>
            <person name="Tomlinson C."/>
            <person name="Mitreva M."/>
            <person name="Nelson J."/>
            <person name="Hou S."/>
            <person name="Wollam A."/>
            <person name="Pepin K.H."/>
            <person name="Johnson M."/>
            <person name="Bhonagiri V."/>
            <person name="Nash W.E."/>
            <person name="Warren W."/>
            <person name="Chinwalla A."/>
            <person name="Mardis E.R."/>
            <person name="Wilson R.K."/>
        </authorList>
    </citation>
    <scope>NUCLEOTIDE SEQUENCE [LARGE SCALE GENOMIC DNA]</scope>
    <source>
        <strain evidence="3">DSM 20544</strain>
    </source>
</reference>
<evidence type="ECO:0000256" key="1">
    <source>
        <dbReference type="ARBA" id="ARBA00023125"/>
    </source>
</evidence>
<dbReference type="EMBL" id="ABWK02000009">
    <property type="protein sequence ID" value="EEX69687.1"/>
    <property type="molecule type" value="Genomic_DNA"/>
</dbReference>
<evidence type="ECO:0000259" key="2">
    <source>
        <dbReference type="PROSITE" id="PS50943"/>
    </source>
</evidence>
<proteinExistence type="predicted"/>
<name>C9KKN7_9FIRM</name>
<dbReference type="HOGENOM" id="CLU_2035403_0_0_9"/>
<dbReference type="GO" id="GO:0003677">
    <property type="term" value="F:DNA binding"/>
    <property type="evidence" value="ECO:0007669"/>
    <property type="project" value="UniProtKB-KW"/>
</dbReference>
<feature type="domain" description="HTH cro/C1-type" evidence="2">
    <location>
        <begin position="61"/>
        <end position="115"/>
    </location>
</feature>
<dbReference type="Gene3D" id="1.10.260.40">
    <property type="entry name" value="lambda repressor-like DNA-binding domains"/>
    <property type="match status" value="1"/>
</dbReference>
<dbReference type="AlphaFoldDB" id="C9KKN7"/>
<keyword evidence="4" id="KW-1185">Reference proteome</keyword>
<dbReference type="SMART" id="SM00530">
    <property type="entry name" value="HTH_XRE"/>
    <property type="match status" value="1"/>
</dbReference>
<keyword evidence="1 3" id="KW-0238">DNA-binding</keyword>
<dbReference type="PATRIC" id="fig|500635.8.peg.1109"/>
<dbReference type="PANTHER" id="PTHR46558:SF14">
    <property type="entry name" value="HTH-TYPE TRANSCRIPTIONAL REGULATOR ANSR"/>
    <property type="match status" value="1"/>
</dbReference>
<comment type="caution">
    <text evidence="3">The sequence shown here is derived from an EMBL/GenBank/DDBJ whole genome shotgun (WGS) entry which is preliminary data.</text>
</comment>
<dbReference type="CDD" id="cd00093">
    <property type="entry name" value="HTH_XRE"/>
    <property type="match status" value="1"/>
</dbReference>
<dbReference type="PROSITE" id="PS50943">
    <property type="entry name" value="HTH_CROC1"/>
    <property type="match status" value="1"/>
</dbReference>
<gene>
    <name evidence="3" type="ORF">MITSMUL_03737</name>
</gene>
<accession>C9KKN7</accession>
<dbReference type="eggNOG" id="COG1396">
    <property type="taxonomic scope" value="Bacteria"/>
</dbReference>
<evidence type="ECO:0000313" key="4">
    <source>
        <dbReference type="Proteomes" id="UP000003671"/>
    </source>
</evidence>
<protein>
    <submittedName>
        <fullName evidence="3">DNA-binding helix-turn-helix protein</fullName>
    </submittedName>
</protein>